<dbReference type="GO" id="GO:0009691">
    <property type="term" value="P:cytokinin biosynthetic process"/>
    <property type="evidence" value="ECO:0007669"/>
    <property type="project" value="UniProtKB-UniRule"/>
</dbReference>
<dbReference type="Gene3D" id="3.40.50.450">
    <property type="match status" value="1"/>
</dbReference>
<dbReference type="OMA" id="MHERKST"/>
<protein>
    <recommendedName>
        <fullName evidence="2 7">Cytokinin riboside 5'-monophosphate phosphoribohydrolase</fullName>
        <ecNumber evidence="2 7">3.2.2.n1</ecNumber>
    </recommendedName>
</protein>
<evidence type="ECO:0000313" key="9">
    <source>
        <dbReference type="Proteomes" id="UP000000226"/>
    </source>
</evidence>
<evidence type="ECO:0000256" key="5">
    <source>
        <dbReference type="ARBA" id="ARBA00047718"/>
    </source>
</evidence>
<dbReference type="GO" id="GO:0102682">
    <property type="term" value="F:cytokinin riboside 5'-monophosphate phosphoribohydrolase activity"/>
    <property type="evidence" value="ECO:0007669"/>
    <property type="project" value="RHEA"/>
</dbReference>
<dbReference type="PANTHER" id="PTHR31223:SF51">
    <property type="entry name" value="CYTOKININ RIBOSIDE 5'-MONOPHOSPHATE PHOSPHORIBOHYDROLASE LOG4-RELATED"/>
    <property type="match status" value="1"/>
</dbReference>
<dbReference type="InterPro" id="IPR005269">
    <property type="entry name" value="LOG"/>
</dbReference>
<dbReference type="GO" id="GO:0005829">
    <property type="term" value="C:cytosol"/>
    <property type="evidence" value="ECO:0007669"/>
    <property type="project" value="TreeGrafter"/>
</dbReference>
<dbReference type="STRING" id="3885.V7BUZ8"/>
<keyword evidence="3 7" id="KW-0203">Cytokinin biosynthesis</keyword>
<dbReference type="GO" id="GO:0005634">
    <property type="term" value="C:nucleus"/>
    <property type="evidence" value="ECO:0007669"/>
    <property type="project" value="UniProtKB-ARBA"/>
</dbReference>
<keyword evidence="7" id="KW-0378">Hydrolase</keyword>
<comment type="catalytic activity">
    <reaction evidence="6 7">
        <text>9-ribosyl-trans-zeatin 5'-phosphate + H2O = trans-zeatin + D-ribose 5-phosphate</text>
        <dbReference type="Rhea" id="RHEA:48564"/>
        <dbReference type="ChEBI" id="CHEBI:15377"/>
        <dbReference type="ChEBI" id="CHEBI:16522"/>
        <dbReference type="ChEBI" id="CHEBI:78346"/>
        <dbReference type="ChEBI" id="CHEBI:87947"/>
        <dbReference type="EC" id="3.2.2.n1"/>
    </reaction>
</comment>
<evidence type="ECO:0000256" key="2">
    <source>
        <dbReference type="ARBA" id="ARBA00012205"/>
    </source>
</evidence>
<evidence type="ECO:0000256" key="6">
    <source>
        <dbReference type="ARBA" id="ARBA00049153"/>
    </source>
</evidence>
<dbReference type="eggNOG" id="ENOG502QZ3K">
    <property type="taxonomic scope" value="Eukaryota"/>
</dbReference>
<dbReference type="OrthoDB" id="414463at2759"/>
<gene>
    <name evidence="8" type="ORF">PHAVU_005G022700g</name>
</gene>
<dbReference type="Pfam" id="PF03641">
    <property type="entry name" value="Lysine_decarbox"/>
    <property type="match status" value="1"/>
</dbReference>
<evidence type="ECO:0000256" key="3">
    <source>
        <dbReference type="ARBA" id="ARBA00022712"/>
    </source>
</evidence>
<comment type="catalytic activity">
    <reaction evidence="5 7">
        <text>N(6)-(dimethylallyl)adenosine 5'-phosphate + H2O = N(6)-dimethylallyladenine + D-ribose 5-phosphate</text>
        <dbReference type="Rhea" id="RHEA:48560"/>
        <dbReference type="ChEBI" id="CHEBI:15377"/>
        <dbReference type="ChEBI" id="CHEBI:17660"/>
        <dbReference type="ChEBI" id="CHEBI:57526"/>
        <dbReference type="ChEBI" id="CHEBI:78346"/>
        <dbReference type="EC" id="3.2.2.n1"/>
    </reaction>
</comment>
<accession>V7BUZ8</accession>
<keyword evidence="9" id="KW-1185">Reference proteome</keyword>
<dbReference type="AlphaFoldDB" id="V7BUZ8"/>
<evidence type="ECO:0000313" key="8">
    <source>
        <dbReference type="EMBL" id="ESW20880.1"/>
    </source>
</evidence>
<organism evidence="8 9">
    <name type="scientific">Phaseolus vulgaris</name>
    <name type="common">Kidney bean</name>
    <name type="synonym">French bean</name>
    <dbReference type="NCBI Taxonomy" id="3885"/>
    <lineage>
        <taxon>Eukaryota</taxon>
        <taxon>Viridiplantae</taxon>
        <taxon>Streptophyta</taxon>
        <taxon>Embryophyta</taxon>
        <taxon>Tracheophyta</taxon>
        <taxon>Spermatophyta</taxon>
        <taxon>Magnoliopsida</taxon>
        <taxon>eudicotyledons</taxon>
        <taxon>Gunneridae</taxon>
        <taxon>Pentapetalae</taxon>
        <taxon>rosids</taxon>
        <taxon>fabids</taxon>
        <taxon>Fabales</taxon>
        <taxon>Fabaceae</taxon>
        <taxon>Papilionoideae</taxon>
        <taxon>50 kb inversion clade</taxon>
        <taxon>NPAAA clade</taxon>
        <taxon>indigoferoid/millettioid clade</taxon>
        <taxon>Phaseoleae</taxon>
        <taxon>Phaseolus</taxon>
    </lineage>
</organism>
<evidence type="ECO:0000256" key="7">
    <source>
        <dbReference type="RuleBase" id="RU363015"/>
    </source>
</evidence>
<proteinExistence type="inferred from homology"/>
<evidence type="ECO:0000256" key="4">
    <source>
        <dbReference type="ARBA" id="ARBA00024884"/>
    </source>
</evidence>
<dbReference type="EMBL" id="CM002292">
    <property type="protein sequence ID" value="ESW20880.1"/>
    <property type="molecule type" value="Genomic_DNA"/>
</dbReference>
<sequence length="198" mass="21818">MEGEGKVSAENEQQSRFKRICVFCGSRAGYKSAFSDAALELGKFMVERRIDLVYGGGSLGLMGLISQTVLNGGCHVVGVIPETLLPREVSGETFGEVKRVADMHERKSTMFEHGGYGTMEELLEVIAWSQLGIHDKPVGLLNVEGYFNGLLEVFDKGVEDGFIDKSARHIMLIGDTPEELINKMEEYVANKVGRVEQL</sequence>
<dbReference type="SMR" id="V7BUZ8"/>
<dbReference type="PANTHER" id="PTHR31223">
    <property type="entry name" value="LOG FAMILY PROTEIN YJL055W"/>
    <property type="match status" value="1"/>
</dbReference>
<evidence type="ECO:0000256" key="1">
    <source>
        <dbReference type="ARBA" id="ARBA00006763"/>
    </source>
</evidence>
<comment type="function">
    <text evidence="4 7">Cytokinin-activating enzyme working in the direct activation pathway. Phosphoribohydrolase that converts inactive cytokinin nucleotides to the biologically active free-base forms.</text>
</comment>
<dbReference type="InterPro" id="IPR031100">
    <property type="entry name" value="LOG_fam"/>
</dbReference>
<reference evidence="9" key="1">
    <citation type="journal article" date="2014" name="Nat. Genet.">
        <title>A reference genome for common bean and genome-wide analysis of dual domestications.</title>
        <authorList>
            <person name="Schmutz J."/>
            <person name="McClean P.E."/>
            <person name="Mamidi S."/>
            <person name="Wu G.A."/>
            <person name="Cannon S.B."/>
            <person name="Grimwood J."/>
            <person name="Jenkins J."/>
            <person name="Shu S."/>
            <person name="Song Q."/>
            <person name="Chavarro C."/>
            <person name="Torres-Torres M."/>
            <person name="Geffroy V."/>
            <person name="Moghaddam S.M."/>
            <person name="Gao D."/>
            <person name="Abernathy B."/>
            <person name="Barry K."/>
            <person name="Blair M."/>
            <person name="Brick M.A."/>
            <person name="Chovatia M."/>
            <person name="Gepts P."/>
            <person name="Goodstein D.M."/>
            <person name="Gonzales M."/>
            <person name="Hellsten U."/>
            <person name="Hyten D.L."/>
            <person name="Jia G."/>
            <person name="Kelly J.D."/>
            <person name="Kudrna D."/>
            <person name="Lee R."/>
            <person name="Richard M.M."/>
            <person name="Miklas P.N."/>
            <person name="Osorno J.M."/>
            <person name="Rodrigues J."/>
            <person name="Thareau V."/>
            <person name="Urrea C.A."/>
            <person name="Wang M."/>
            <person name="Yu Y."/>
            <person name="Zhang M."/>
            <person name="Wing R.A."/>
            <person name="Cregan P.B."/>
            <person name="Rokhsar D.S."/>
            <person name="Jackson S.A."/>
        </authorList>
    </citation>
    <scope>NUCLEOTIDE SEQUENCE [LARGE SCALE GENOMIC DNA]</scope>
    <source>
        <strain evidence="9">cv. G19833</strain>
    </source>
</reference>
<dbReference type="SUPFAM" id="SSF102405">
    <property type="entry name" value="MCP/YpsA-like"/>
    <property type="match status" value="1"/>
</dbReference>
<dbReference type="Proteomes" id="UP000000226">
    <property type="component" value="Chromosome 5"/>
</dbReference>
<dbReference type="EC" id="3.2.2.n1" evidence="2 7"/>
<name>V7BUZ8_PHAVU</name>
<dbReference type="Gramene" id="ESW20880">
    <property type="protein sequence ID" value="ESW20880"/>
    <property type="gene ID" value="PHAVU_005G022700g"/>
</dbReference>
<comment type="similarity">
    <text evidence="1 7">Belongs to the LOG family.</text>
</comment>
<dbReference type="NCBIfam" id="TIGR00730">
    <property type="entry name" value="Rossman fold protein, TIGR00730 family"/>
    <property type="match status" value="1"/>
</dbReference>